<sequence length="138" mass="16123">MNLSIRVSKAQSFPTNSFSLLLFHLFSSLPHYNHSSLSETHYRDLLFTTIDKKPWAFSSSTKWVSPKFRPIILNPELFVRVLRCSHQRPRIALRLFRWVLGQSEFQYSEFSFCAILEILAQNGMMSSAYSVMERAKVK</sequence>
<gene>
    <name evidence="1" type="ORF">G4B88_004332</name>
</gene>
<comment type="caution">
    <text evidence="1">The sequence shown here is derived from an EMBL/GenBank/DDBJ whole genome shotgun (WGS) entry which is preliminary data.</text>
</comment>
<dbReference type="Proteomes" id="UP000583929">
    <property type="component" value="Unassembled WGS sequence"/>
</dbReference>
<evidence type="ECO:0008006" key="3">
    <source>
        <dbReference type="Google" id="ProtNLM"/>
    </source>
</evidence>
<proteinExistence type="predicted"/>
<protein>
    <recommendedName>
        <fullName evidence="3">Pentatricopeptide repeat-containing protein</fullName>
    </recommendedName>
</protein>
<dbReference type="EMBL" id="JAATIQ010000462">
    <property type="protein sequence ID" value="KAF4355120.1"/>
    <property type="molecule type" value="Genomic_DNA"/>
</dbReference>
<reference evidence="1 2" key="1">
    <citation type="journal article" date="2020" name="bioRxiv">
        <title>Sequence and annotation of 42 cannabis genomes reveals extensive copy number variation in cannabinoid synthesis and pathogen resistance genes.</title>
        <authorList>
            <person name="Mckernan K.J."/>
            <person name="Helbert Y."/>
            <person name="Kane L.T."/>
            <person name="Ebling H."/>
            <person name="Zhang L."/>
            <person name="Liu B."/>
            <person name="Eaton Z."/>
            <person name="Mclaughlin S."/>
            <person name="Kingan S."/>
            <person name="Baybayan P."/>
            <person name="Concepcion G."/>
            <person name="Jordan M."/>
            <person name="Riva A."/>
            <person name="Barbazuk W."/>
            <person name="Harkins T."/>
        </authorList>
    </citation>
    <scope>NUCLEOTIDE SEQUENCE [LARGE SCALE GENOMIC DNA]</scope>
    <source>
        <strain evidence="2">cv. Jamaican Lion 4</strain>
        <tissue evidence="1">Leaf</tissue>
    </source>
</reference>
<evidence type="ECO:0000313" key="2">
    <source>
        <dbReference type="Proteomes" id="UP000583929"/>
    </source>
</evidence>
<dbReference type="AlphaFoldDB" id="A0A7J6EBD8"/>
<name>A0A7J6EBD8_CANSA</name>
<keyword evidence="2" id="KW-1185">Reference proteome</keyword>
<evidence type="ECO:0000313" key="1">
    <source>
        <dbReference type="EMBL" id="KAF4355120.1"/>
    </source>
</evidence>
<accession>A0A7J6EBD8</accession>
<organism evidence="1 2">
    <name type="scientific">Cannabis sativa</name>
    <name type="common">Hemp</name>
    <name type="synonym">Marijuana</name>
    <dbReference type="NCBI Taxonomy" id="3483"/>
    <lineage>
        <taxon>Eukaryota</taxon>
        <taxon>Viridiplantae</taxon>
        <taxon>Streptophyta</taxon>
        <taxon>Embryophyta</taxon>
        <taxon>Tracheophyta</taxon>
        <taxon>Spermatophyta</taxon>
        <taxon>Magnoliopsida</taxon>
        <taxon>eudicotyledons</taxon>
        <taxon>Gunneridae</taxon>
        <taxon>Pentapetalae</taxon>
        <taxon>rosids</taxon>
        <taxon>fabids</taxon>
        <taxon>Rosales</taxon>
        <taxon>Cannabaceae</taxon>
        <taxon>Cannabis</taxon>
    </lineage>
</organism>